<feature type="region of interest" description="Disordered" evidence="1">
    <location>
        <begin position="224"/>
        <end position="245"/>
    </location>
</feature>
<dbReference type="EMBL" id="LDWR01000058">
    <property type="protein sequence ID" value="KML48199.1"/>
    <property type="molecule type" value="Genomic_DNA"/>
</dbReference>
<dbReference type="RefSeq" id="WP_048250555.1">
    <property type="nucleotide sequence ID" value="NZ_LDWR01000058.1"/>
</dbReference>
<protein>
    <submittedName>
        <fullName evidence="2">Uncharacterized protein</fullName>
    </submittedName>
</protein>
<reference evidence="2 3" key="1">
    <citation type="submission" date="2015-05" db="EMBL/GenBank/DDBJ databases">
        <title>Draft genome of Burkholderia cepacia LK29.</title>
        <authorList>
            <person name="Chan X.Y."/>
        </authorList>
    </citation>
    <scope>NUCLEOTIDE SEQUENCE [LARGE SCALE GENOMIC DNA]</scope>
    <source>
        <strain evidence="2 3">LK29</strain>
    </source>
</reference>
<dbReference type="Gene3D" id="2.40.50.230">
    <property type="entry name" value="Gp5 N-terminal domain"/>
    <property type="match status" value="1"/>
</dbReference>
<accession>A0A0J5WAK1</accession>
<feature type="compositionally biased region" description="Gly residues" evidence="1">
    <location>
        <begin position="236"/>
        <end position="245"/>
    </location>
</feature>
<evidence type="ECO:0000313" key="2">
    <source>
        <dbReference type="EMBL" id="KML48199.1"/>
    </source>
</evidence>
<sequence length="245" mass="25251">MAQRDRHRAGRDRAHAEAHADVEVLAMGERLVEVKAVTNAGSVSPVGFVDVLPLVNQLDGSDNAMPHGVIHNLPYFRLQGGANAVIIDPQVGDIGLAVIEDRDISSVKANRGPANPGSKRIFDMADGLYIGGFLNGAPSQYVQFSAAGISVVSPTKVTLQAPLVEVDASTSFTVNSPQSGFRGTVIVQGLLSWLAGMTGSAVSGVASLISGTVQFIGSITSNGHAIDNTHQHPNSGGSGLGGPPQ</sequence>
<name>A0A0J5WAK1_BURCE</name>
<gene>
    <name evidence="2" type="ORF">VL15_30575</name>
</gene>
<evidence type="ECO:0000313" key="3">
    <source>
        <dbReference type="Proteomes" id="UP000036338"/>
    </source>
</evidence>
<dbReference type="InterPro" id="IPR037026">
    <property type="entry name" value="Vgr_OB-fold_dom_sf"/>
</dbReference>
<evidence type="ECO:0000256" key="1">
    <source>
        <dbReference type="SAM" id="MobiDB-lite"/>
    </source>
</evidence>
<comment type="caution">
    <text evidence="2">The sequence shown here is derived from an EMBL/GenBank/DDBJ whole genome shotgun (WGS) entry which is preliminary data.</text>
</comment>
<proteinExistence type="predicted"/>
<dbReference type="Proteomes" id="UP000036338">
    <property type="component" value="Unassembled WGS sequence"/>
</dbReference>
<organism evidence="2 3">
    <name type="scientific">Burkholderia cepacia</name>
    <name type="common">Pseudomonas cepacia</name>
    <dbReference type="NCBI Taxonomy" id="292"/>
    <lineage>
        <taxon>Bacteria</taxon>
        <taxon>Pseudomonadati</taxon>
        <taxon>Pseudomonadota</taxon>
        <taxon>Betaproteobacteria</taxon>
        <taxon>Burkholderiales</taxon>
        <taxon>Burkholderiaceae</taxon>
        <taxon>Burkholderia</taxon>
        <taxon>Burkholderia cepacia complex</taxon>
    </lineage>
</organism>
<dbReference type="AlphaFoldDB" id="A0A0J5WAK1"/>
<dbReference type="PATRIC" id="fig|292.27.peg.6767"/>